<dbReference type="RefSeq" id="WP_035712939.1">
    <property type="nucleotide sequence ID" value="NZ_JGYG01000010.1"/>
</dbReference>
<dbReference type="AlphaFoldDB" id="A0A086Y0J9"/>
<dbReference type="EMBL" id="JGYG01000010">
    <property type="protein sequence ID" value="KFI27799.1"/>
    <property type="molecule type" value="Genomic_DNA"/>
</dbReference>
<organism evidence="1 2">
    <name type="scientific">Haematobacter massiliensis</name>
    <dbReference type="NCBI Taxonomy" id="195105"/>
    <lineage>
        <taxon>Bacteria</taxon>
        <taxon>Pseudomonadati</taxon>
        <taxon>Pseudomonadota</taxon>
        <taxon>Alphaproteobacteria</taxon>
        <taxon>Rhodobacterales</taxon>
        <taxon>Paracoccaceae</taxon>
        <taxon>Haematobacter</taxon>
    </lineage>
</organism>
<proteinExistence type="predicted"/>
<evidence type="ECO:0000313" key="1">
    <source>
        <dbReference type="EMBL" id="KFI27799.1"/>
    </source>
</evidence>
<accession>A0A086Y0J9</accession>
<reference evidence="1 2" key="1">
    <citation type="submission" date="2014-03" db="EMBL/GenBank/DDBJ databases">
        <title>Genome of Haematobacter massiliensis CCUG 47968.</title>
        <authorList>
            <person name="Wang D."/>
            <person name="Wang G."/>
        </authorList>
    </citation>
    <scope>NUCLEOTIDE SEQUENCE [LARGE SCALE GENOMIC DNA]</scope>
    <source>
        <strain evidence="1 2">CCUG 47968</strain>
    </source>
</reference>
<name>A0A086Y0J9_9RHOB</name>
<gene>
    <name evidence="1" type="ORF">CN97_00920</name>
</gene>
<evidence type="ECO:0000313" key="2">
    <source>
        <dbReference type="Proteomes" id="UP000028826"/>
    </source>
</evidence>
<keyword evidence="2" id="KW-1185">Reference proteome</keyword>
<comment type="caution">
    <text evidence="1">The sequence shown here is derived from an EMBL/GenBank/DDBJ whole genome shotgun (WGS) entry which is preliminary data.</text>
</comment>
<dbReference type="Proteomes" id="UP000028826">
    <property type="component" value="Unassembled WGS sequence"/>
</dbReference>
<sequence>MNARPDPLSLIAAHASDVMSAILARKRQPEYEFDIEVEADPEHFVLLNFGGDVDGEIWPVSCEIDGIEGAPDLIVTVFGQEAYDRAIAAAETWWSDEGWAAAERDATDNYADMSRWDD</sequence>
<protein>
    <submittedName>
        <fullName evidence="1">Uncharacterized protein</fullName>
    </submittedName>
</protein>
<dbReference type="OrthoDB" id="9886733at2"/>